<dbReference type="AlphaFoldDB" id="A0A1E7ESJ1"/>
<accession>A0A1E7ESJ1</accession>
<proteinExistence type="predicted"/>
<feature type="compositionally biased region" description="Gly residues" evidence="1">
    <location>
        <begin position="668"/>
        <end position="681"/>
    </location>
</feature>
<dbReference type="InParanoid" id="A0A1E7ESJ1"/>
<organism evidence="2 3">
    <name type="scientific">Fragilariopsis cylindrus CCMP1102</name>
    <dbReference type="NCBI Taxonomy" id="635003"/>
    <lineage>
        <taxon>Eukaryota</taxon>
        <taxon>Sar</taxon>
        <taxon>Stramenopiles</taxon>
        <taxon>Ochrophyta</taxon>
        <taxon>Bacillariophyta</taxon>
        <taxon>Bacillariophyceae</taxon>
        <taxon>Bacillariophycidae</taxon>
        <taxon>Bacillariales</taxon>
        <taxon>Bacillariaceae</taxon>
        <taxon>Fragilariopsis</taxon>
    </lineage>
</organism>
<gene>
    <name evidence="2" type="ORF">FRACYDRAFT_249415</name>
</gene>
<keyword evidence="3" id="KW-1185">Reference proteome</keyword>
<dbReference type="Proteomes" id="UP000095751">
    <property type="component" value="Unassembled WGS sequence"/>
</dbReference>
<dbReference type="EMBL" id="KV784379">
    <property type="protein sequence ID" value="OEU08523.1"/>
    <property type="molecule type" value="Genomic_DNA"/>
</dbReference>
<evidence type="ECO:0000256" key="1">
    <source>
        <dbReference type="SAM" id="MobiDB-lite"/>
    </source>
</evidence>
<sequence>MTTTVFGREYYCVRRQLVVVETVSVGIGKGRGLNDDAIDMFGSYLRTTTTTKEKKAPLPSRPVASRPPLMPSSTALPQYVYDEEEQQQQQQIVVAPTMTMKQAREYIERDDDDGDDNINYNDYNDDATSSDISMFITRNIQASYDNITIPVTASSPKMIVAIPEEMVPEEMVPVPSTALATINCRSFDVDVVRDDNITIPDTASSPKIVAVPEDMVPVPSTALSINCRSFDVVRDDNITIPITASSPKIVAVPQEMVTVPSTALATINCRSFDVVRDDNITIRVTASSPKIVAVPQEMVTVPSTALAILRSFSYNDYDDYGGGGYGGYGRGRGGYGGSYGGYGGYGGGGYGGGGYGRSSRGGYGRGGYGGGYVIFRTSVFIDSSLNHGDILQSATRFKTWTLVEQEWLRRIVLLVIKLGADHPLTKSNIIALRVYHKNKHYLQYWMEEMTGVDSAAAFVYLLNSLNIDWLFAIPTEDTIKYDITQGMLERMYCLSIGLYHLPQLLPSFEQPNVPPRWSTQPPLLDCLPLVRSSPQVRRQVQRKTYRDLDDESDSLQPTKKRVKKMEQKKTTTINFNNVVPCIVTKRYLVFPPMPIVAVSISSTSRSRPTQKKRSRDETGEHESDLPVKKRVKIDVVDGISGSGEDVDTDAIDAIDDIDGINSVDGIGSGSGGIGSGSGGSGEDVDINSVDGIGIGSGGSGEDVDIDCIEDVGIASVDASLDVVASEGVDAIADEESEPIRVRVRSCHYHSQTDDDELGTEWSLQGLRRSRRLVPVAERLGSLFQDGVRRSARRLLLPG</sequence>
<feature type="region of interest" description="Disordered" evidence="1">
    <location>
        <begin position="50"/>
        <end position="71"/>
    </location>
</feature>
<dbReference type="InterPro" id="IPR018247">
    <property type="entry name" value="EF_Hand_1_Ca_BS"/>
</dbReference>
<evidence type="ECO:0000313" key="2">
    <source>
        <dbReference type="EMBL" id="OEU08523.1"/>
    </source>
</evidence>
<name>A0A1E7ESJ1_9STRA</name>
<evidence type="ECO:0000313" key="3">
    <source>
        <dbReference type="Proteomes" id="UP000095751"/>
    </source>
</evidence>
<reference evidence="2 3" key="1">
    <citation type="submission" date="2016-09" db="EMBL/GenBank/DDBJ databases">
        <title>Extensive genetic diversity and differential bi-allelic expression allows diatom success in the polar Southern Ocean.</title>
        <authorList>
            <consortium name="DOE Joint Genome Institute"/>
            <person name="Mock T."/>
            <person name="Otillar R.P."/>
            <person name="Strauss J."/>
            <person name="Dupont C."/>
            <person name="Frickenhaus S."/>
            <person name="Maumus F."/>
            <person name="Mcmullan M."/>
            <person name="Sanges R."/>
            <person name="Schmutz J."/>
            <person name="Toseland A."/>
            <person name="Valas R."/>
            <person name="Veluchamy A."/>
            <person name="Ward B.J."/>
            <person name="Allen A."/>
            <person name="Barry K."/>
            <person name="Falciatore A."/>
            <person name="Ferrante M."/>
            <person name="Fortunato A.E."/>
            <person name="Gloeckner G."/>
            <person name="Gruber A."/>
            <person name="Hipkin R."/>
            <person name="Janech M."/>
            <person name="Kroth P."/>
            <person name="Leese F."/>
            <person name="Lindquist E."/>
            <person name="Lyon B.R."/>
            <person name="Martin J."/>
            <person name="Mayer C."/>
            <person name="Parker M."/>
            <person name="Quesneville H."/>
            <person name="Raymond J."/>
            <person name="Uhlig C."/>
            <person name="Valentin K.U."/>
            <person name="Worden A.Z."/>
            <person name="Armbrust E.V."/>
            <person name="Bowler C."/>
            <person name="Green B."/>
            <person name="Moulton V."/>
            <person name="Van Oosterhout C."/>
            <person name="Grigoriev I."/>
        </authorList>
    </citation>
    <scope>NUCLEOTIDE SEQUENCE [LARGE SCALE GENOMIC DNA]</scope>
    <source>
        <strain evidence="2 3">CCMP1102</strain>
    </source>
</reference>
<dbReference type="PROSITE" id="PS00018">
    <property type="entry name" value="EF_HAND_1"/>
    <property type="match status" value="1"/>
</dbReference>
<protein>
    <submittedName>
        <fullName evidence="2">Uncharacterized protein</fullName>
    </submittedName>
</protein>
<feature type="region of interest" description="Disordered" evidence="1">
    <location>
        <begin position="540"/>
        <end position="567"/>
    </location>
</feature>
<feature type="region of interest" description="Disordered" evidence="1">
    <location>
        <begin position="601"/>
        <end position="626"/>
    </location>
</feature>
<dbReference type="KEGG" id="fcy:FRACYDRAFT_249415"/>
<feature type="region of interest" description="Disordered" evidence="1">
    <location>
        <begin position="668"/>
        <end position="697"/>
    </location>
</feature>
<feature type="compositionally biased region" description="Basic and acidic residues" evidence="1">
    <location>
        <begin position="614"/>
        <end position="626"/>
    </location>
</feature>